<feature type="active site" description="Proton donor" evidence="8">
    <location>
        <position position="37"/>
    </location>
</feature>
<dbReference type="PANTHER" id="PTHR21299:SF1">
    <property type="entry name" value="PANTOATE--BETA-ALANINE LIGASE"/>
    <property type="match status" value="1"/>
</dbReference>
<feature type="binding site" evidence="8">
    <location>
        <position position="153"/>
    </location>
    <ligand>
        <name>(R)-pantoate</name>
        <dbReference type="ChEBI" id="CHEBI:15980"/>
    </ligand>
</feature>
<dbReference type="GO" id="GO:0004592">
    <property type="term" value="F:pantoate-beta-alanine ligase activity"/>
    <property type="evidence" value="ECO:0007669"/>
    <property type="project" value="UniProtKB-EC"/>
</dbReference>
<dbReference type="NCBIfam" id="TIGR00125">
    <property type="entry name" value="cyt_tran_rel"/>
    <property type="match status" value="1"/>
</dbReference>
<keyword evidence="6 8" id="KW-0067">ATP-binding</keyword>
<evidence type="ECO:0000313" key="9">
    <source>
        <dbReference type="EMBL" id="MEY1663032.1"/>
    </source>
</evidence>
<comment type="subunit">
    <text evidence="8">Homodimer.</text>
</comment>
<evidence type="ECO:0000256" key="2">
    <source>
        <dbReference type="ARBA" id="ARBA00009256"/>
    </source>
</evidence>
<dbReference type="Proteomes" id="UP001562065">
    <property type="component" value="Unassembled WGS sequence"/>
</dbReference>
<comment type="function">
    <text evidence="8">Catalyzes the condensation of pantoate with beta-alanine in an ATP-dependent reaction via a pantoyl-adenylate intermediate.</text>
</comment>
<comment type="pathway">
    <text evidence="1 8">Cofactor biosynthesis; (R)-pantothenate biosynthesis; (R)-pantothenate from (R)-pantoate and beta-alanine: step 1/1.</text>
</comment>
<gene>
    <name evidence="8 9" type="primary">panC</name>
    <name evidence="9" type="ORF">AB5I84_12795</name>
</gene>
<dbReference type="PANTHER" id="PTHR21299">
    <property type="entry name" value="CYTIDYLATE KINASE/PANTOATE-BETA-ALANINE LIGASE"/>
    <property type="match status" value="1"/>
</dbReference>
<comment type="catalytic activity">
    <reaction evidence="7 8">
        <text>(R)-pantoate + beta-alanine + ATP = (R)-pantothenate + AMP + diphosphate + H(+)</text>
        <dbReference type="Rhea" id="RHEA:10912"/>
        <dbReference type="ChEBI" id="CHEBI:15378"/>
        <dbReference type="ChEBI" id="CHEBI:15980"/>
        <dbReference type="ChEBI" id="CHEBI:29032"/>
        <dbReference type="ChEBI" id="CHEBI:30616"/>
        <dbReference type="ChEBI" id="CHEBI:33019"/>
        <dbReference type="ChEBI" id="CHEBI:57966"/>
        <dbReference type="ChEBI" id="CHEBI:456215"/>
        <dbReference type="EC" id="6.3.2.1"/>
    </reaction>
</comment>
<evidence type="ECO:0000256" key="3">
    <source>
        <dbReference type="ARBA" id="ARBA00022598"/>
    </source>
</evidence>
<dbReference type="Gene3D" id="3.40.50.620">
    <property type="entry name" value="HUPs"/>
    <property type="match status" value="1"/>
</dbReference>
<dbReference type="InterPro" id="IPR042176">
    <property type="entry name" value="Pantoate_ligase_C"/>
</dbReference>
<keyword evidence="8" id="KW-0963">Cytoplasm</keyword>
<protein>
    <recommendedName>
        <fullName evidence="8">Pantothenate synthetase</fullName>
        <shortName evidence="8">PS</shortName>
        <ecNumber evidence="8">6.3.2.1</ecNumber>
    </recommendedName>
    <alternativeName>
        <fullName evidence="8">Pantoate--beta-alanine ligase</fullName>
    </alternativeName>
    <alternativeName>
        <fullName evidence="8">Pantoate-activating enzyme</fullName>
    </alternativeName>
</protein>
<dbReference type="HAMAP" id="MF_00158">
    <property type="entry name" value="PanC"/>
    <property type="match status" value="1"/>
</dbReference>
<feature type="binding site" evidence="8">
    <location>
        <begin position="147"/>
        <end position="150"/>
    </location>
    <ligand>
        <name>ATP</name>
        <dbReference type="ChEBI" id="CHEBI:30616"/>
    </ligand>
</feature>
<organism evidence="9 10">
    <name type="scientific">Isoalcanivorax beigongshangi</name>
    <dbReference type="NCBI Taxonomy" id="3238810"/>
    <lineage>
        <taxon>Bacteria</taxon>
        <taxon>Pseudomonadati</taxon>
        <taxon>Pseudomonadota</taxon>
        <taxon>Gammaproteobacteria</taxon>
        <taxon>Oceanospirillales</taxon>
        <taxon>Alcanivoracaceae</taxon>
        <taxon>Isoalcanivorax</taxon>
    </lineage>
</organism>
<evidence type="ECO:0000313" key="10">
    <source>
        <dbReference type="Proteomes" id="UP001562065"/>
    </source>
</evidence>
<dbReference type="EMBL" id="JBGCUO010000002">
    <property type="protein sequence ID" value="MEY1663032.1"/>
    <property type="molecule type" value="Genomic_DNA"/>
</dbReference>
<comment type="subcellular location">
    <subcellularLocation>
        <location evidence="8">Cytoplasm</location>
    </subcellularLocation>
</comment>
<evidence type="ECO:0000256" key="1">
    <source>
        <dbReference type="ARBA" id="ARBA00004990"/>
    </source>
</evidence>
<keyword evidence="5 8" id="KW-0547">Nucleotide-binding</keyword>
<keyword evidence="4 8" id="KW-0566">Pantothenate biosynthesis</keyword>
<keyword evidence="10" id="KW-1185">Reference proteome</keyword>
<comment type="caution">
    <text evidence="9">The sequence shown here is derived from an EMBL/GenBank/DDBJ whole genome shotgun (WGS) entry which is preliminary data.</text>
</comment>
<comment type="similarity">
    <text evidence="2 8">Belongs to the pantothenate synthetase family.</text>
</comment>
<dbReference type="Pfam" id="PF02569">
    <property type="entry name" value="Pantoate_ligase"/>
    <property type="match status" value="1"/>
</dbReference>
<evidence type="ECO:0000256" key="8">
    <source>
        <dbReference type="HAMAP-Rule" id="MF_00158"/>
    </source>
</evidence>
<dbReference type="SUPFAM" id="SSF52374">
    <property type="entry name" value="Nucleotidylyl transferase"/>
    <property type="match status" value="1"/>
</dbReference>
<sequence length="283" mass="31168">MQTLHRIAEVRARVAAWKAAGERVALVPTMGNLHSGHIRLVTTAREHADRVVASVFVNPTQFGPTEDFDSYPRTLEADQEKLAAAGCDLLFAPSADEMYPEPNLTWVEVDQLGDHLCGAARPGHFRGVTTVVSKLFNIVTPDVACFGEKDYQQLAVIRRMVQDLCYGIEIIGVTTEREDDGLALSSRNGYLSAEQRQQAPALYATLRAAQAALERGDRDYPALIERARAQLEAAGFVVDYFQIVDAEKLYPVTPDTLRLHLAAAARLGETRLIDNLPVAIVRD</sequence>
<evidence type="ECO:0000256" key="4">
    <source>
        <dbReference type="ARBA" id="ARBA00022655"/>
    </source>
</evidence>
<dbReference type="EC" id="6.3.2.1" evidence="8"/>
<evidence type="ECO:0000256" key="7">
    <source>
        <dbReference type="ARBA" id="ARBA00048258"/>
    </source>
</evidence>
<dbReference type="RefSeq" id="WP_369456300.1">
    <property type="nucleotide sequence ID" value="NZ_JBGCUO010000002.1"/>
</dbReference>
<dbReference type="Gene3D" id="3.30.1300.10">
    <property type="entry name" value="Pantoate-beta-alanine ligase, C-terminal domain"/>
    <property type="match status" value="1"/>
</dbReference>
<dbReference type="InterPro" id="IPR004821">
    <property type="entry name" value="Cyt_trans-like"/>
</dbReference>
<keyword evidence="3 8" id="KW-0436">Ligase</keyword>
<accession>A0ABV4AJN3</accession>
<evidence type="ECO:0000256" key="6">
    <source>
        <dbReference type="ARBA" id="ARBA00022840"/>
    </source>
</evidence>
<evidence type="ECO:0000256" key="5">
    <source>
        <dbReference type="ARBA" id="ARBA00022741"/>
    </source>
</evidence>
<feature type="binding site" evidence="8">
    <location>
        <begin position="30"/>
        <end position="37"/>
    </location>
    <ligand>
        <name>ATP</name>
        <dbReference type="ChEBI" id="CHEBI:30616"/>
    </ligand>
</feature>
<proteinExistence type="inferred from homology"/>
<dbReference type="CDD" id="cd00560">
    <property type="entry name" value="PanC"/>
    <property type="match status" value="1"/>
</dbReference>
<dbReference type="InterPro" id="IPR014729">
    <property type="entry name" value="Rossmann-like_a/b/a_fold"/>
</dbReference>
<dbReference type="NCBIfam" id="TIGR00018">
    <property type="entry name" value="panC"/>
    <property type="match status" value="1"/>
</dbReference>
<comment type="miscellaneous">
    <text evidence="8">The reaction proceeds by a bi uni uni bi ping pong mechanism.</text>
</comment>
<feature type="binding site" evidence="8">
    <location>
        <begin position="184"/>
        <end position="187"/>
    </location>
    <ligand>
        <name>ATP</name>
        <dbReference type="ChEBI" id="CHEBI:30616"/>
    </ligand>
</feature>
<comment type="caution">
    <text evidence="8">Lacks conserved residue(s) required for the propagation of feature annotation.</text>
</comment>
<dbReference type="InterPro" id="IPR003721">
    <property type="entry name" value="Pantoate_ligase"/>
</dbReference>
<reference evidence="9 10" key="1">
    <citation type="submission" date="2024-07" db="EMBL/GenBank/DDBJ databases">
        <authorList>
            <person name="Ren Q."/>
        </authorList>
    </citation>
    <scope>NUCLEOTIDE SEQUENCE [LARGE SCALE GENOMIC DNA]</scope>
    <source>
        <strain evidence="9 10">REN37</strain>
    </source>
</reference>
<feature type="binding site" evidence="8">
    <location>
        <position position="61"/>
    </location>
    <ligand>
        <name>(R)-pantoate</name>
        <dbReference type="ChEBI" id="CHEBI:15980"/>
    </ligand>
</feature>
<feature type="binding site" evidence="8">
    <location>
        <position position="61"/>
    </location>
    <ligand>
        <name>beta-alanine</name>
        <dbReference type="ChEBI" id="CHEBI:57966"/>
    </ligand>
</feature>
<name>A0ABV4AJN3_9GAMM</name>